<dbReference type="AlphaFoldDB" id="A0AAV4NDR3"/>
<reference evidence="2 3" key="1">
    <citation type="submission" date="2021-06" db="EMBL/GenBank/DDBJ databases">
        <title>Caerostris darwini draft genome.</title>
        <authorList>
            <person name="Kono N."/>
            <person name="Arakawa K."/>
        </authorList>
    </citation>
    <scope>NUCLEOTIDE SEQUENCE [LARGE SCALE GENOMIC DNA]</scope>
</reference>
<name>A0AAV4NDR3_9ARAC</name>
<gene>
    <name evidence="2" type="ORF">CDAR_461411</name>
</gene>
<feature type="region of interest" description="Disordered" evidence="1">
    <location>
        <begin position="18"/>
        <end position="50"/>
    </location>
</feature>
<proteinExistence type="predicted"/>
<comment type="caution">
    <text evidence="2">The sequence shown here is derived from an EMBL/GenBank/DDBJ whole genome shotgun (WGS) entry which is preliminary data.</text>
</comment>
<protein>
    <submittedName>
        <fullName evidence="2">Uncharacterized protein</fullName>
    </submittedName>
</protein>
<keyword evidence="3" id="KW-1185">Reference proteome</keyword>
<evidence type="ECO:0000313" key="2">
    <source>
        <dbReference type="EMBL" id="GIX82907.1"/>
    </source>
</evidence>
<dbReference type="EMBL" id="BPLQ01001552">
    <property type="protein sequence ID" value="GIX82907.1"/>
    <property type="molecule type" value="Genomic_DNA"/>
</dbReference>
<evidence type="ECO:0000256" key="1">
    <source>
        <dbReference type="SAM" id="MobiDB-lite"/>
    </source>
</evidence>
<feature type="compositionally biased region" description="Polar residues" evidence="1">
    <location>
        <begin position="18"/>
        <end position="31"/>
    </location>
</feature>
<evidence type="ECO:0000313" key="3">
    <source>
        <dbReference type="Proteomes" id="UP001054837"/>
    </source>
</evidence>
<feature type="compositionally biased region" description="Low complexity" evidence="1">
    <location>
        <begin position="39"/>
        <end position="50"/>
    </location>
</feature>
<dbReference type="Proteomes" id="UP001054837">
    <property type="component" value="Unassembled WGS sequence"/>
</dbReference>
<accession>A0AAV4NDR3</accession>
<organism evidence="2 3">
    <name type="scientific">Caerostris darwini</name>
    <dbReference type="NCBI Taxonomy" id="1538125"/>
    <lineage>
        <taxon>Eukaryota</taxon>
        <taxon>Metazoa</taxon>
        <taxon>Ecdysozoa</taxon>
        <taxon>Arthropoda</taxon>
        <taxon>Chelicerata</taxon>
        <taxon>Arachnida</taxon>
        <taxon>Araneae</taxon>
        <taxon>Araneomorphae</taxon>
        <taxon>Entelegynae</taxon>
        <taxon>Araneoidea</taxon>
        <taxon>Araneidae</taxon>
        <taxon>Caerostris</taxon>
    </lineage>
</organism>
<sequence>MWTVTMVTQRRLKLRWENVSNRTASQQSPSLPSDIPERGVGVSSDSQQSSDYQFSLCKFSGRSLGDQDSGEKKKKLWSEIFLPSFAPIGS</sequence>